<keyword evidence="1" id="KW-0808">Transferase</keyword>
<reference evidence="1" key="2">
    <citation type="submission" date="2021-04" db="EMBL/GenBank/DDBJ databases">
        <authorList>
            <person name="Gilroy R."/>
        </authorList>
    </citation>
    <scope>NUCLEOTIDE SEQUENCE</scope>
    <source>
        <strain evidence="1">CHK186-1790</strain>
    </source>
</reference>
<proteinExistence type="predicted"/>
<reference evidence="1" key="1">
    <citation type="journal article" date="2021" name="PeerJ">
        <title>Extensive microbial diversity within the chicken gut microbiome revealed by metagenomics and culture.</title>
        <authorList>
            <person name="Gilroy R."/>
            <person name="Ravi A."/>
            <person name="Getino M."/>
            <person name="Pursley I."/>
            <person name="Horton D.L."/>
            <person name="Alikhan N.F."/>
            <person name="Baker D."/>
            <person name="Gharbi K."/>
            <person name="Hall N."/>
            <person name="Watson M."/>
            <person name="Adriaenssens E.M."/>
            <person name="Foster-Nyarko E."/>
            <person name="Jarju S."/>
            <person name="Secka A."/>
            <person name="Antonio M."/>
            <person name="Oren A."/>
            <person name="Chaudhuri R.R."/>
            <person name="La Ragione R."/>
            <person name="Hildebrand F."/>
            <person name="Pallen M.J."/>
        </authorList>
    </citation>
    <scope>NUCLEOTIDE SEQUENCE</scope>
    <source>
        <strain evidence="1">CHK186-1790</strain>
    </source>
</reference>
<organism evidence="1 2">
    <name type="scientific">Candidatus Intestinimonas pullistercoris</name>
    <dbReference type="NCBI Taxonomy" id="2838623"/>
    <lineage>
        <taxon>Bacteria</taxon>
        <taxon>Bacillati</taxon>
        <taxon>Bacillota</taxon>
        <taxon>Clostridia</taxon>
        <taxon>Eubacteriales</taxon>
        <taxon>Intestinimonas</taxon>
    </lineage>
</organism>
<dbReference type="Proteomes" id="UP000823882">
    <property type="component" value="Unassembled WGS sequence"/>
</dbReference>
<dbReference type="EMBL" id="DWWJ01000163">
    <property type="protein sequence ID" value="HJC41672.1"/>
    <property type="molecule type" value="Genomic_DNA"/>
</dbReference>
<dbReference type="GO" id="GO:0160105">
    <property type="term" value="F:tRNA (adenine(22)-N1)-methyltransferase activity"/>
    <property type="evidence" value="ECO:0007669"/>
    <property type="project" value="InterPro"/>
</dbReference>
<evidence type="ECO:0000313" key="1">
    <source>
        <dbReference type="EMBL" id="HJC41672.1"/>
    </source>
</evidence>
<evidence type="ECO:0000313" key="2">
    <source>
        <dbReference type="Proteomes" id="UP000823882"/>
    </source>
</evidence>
<dbReference type="InterPro" id="IPR029063">
    <property type="entry name" value="SAM-dependent_MTases_sf"/>
</dbReference>
<dbReference type="Gene3D" id="3.40.50.150">
    <property type="entry name" value="Vaccinia Virus protein VP39"/>
    <property type="match status" value="1"/>
</dbReference>
<gene>
    <name evidence="1" type="ORF">H9701_09005</name>
</gene>
<dbReference type="Pfam" id="PF12847">
    <property type="entry name" value="Methyltransf_18"/>
    <property type="match status" value="1"/>
</dbReference>
<dbReference type="PIRSF" id="PIRSF018637">
    <property type="entry name" value="TrmK"/>
    <property type="match status" value="1"/>
</dbReference>
<name>A0A9D2P044_9FIRM</name>
<protein>
    <submittedName>
        <fullName evidence="1">Class I SAM-dependent methyltransferase</fullName>
    </submittedName>
</protein>
<dbReference type="SUPFAM" id="SSF53335">
    <property type="entry name" value="S-adenosyl-L-methionine-dependent methyltransferases"/>
    <property type="match status" value="1"/>
</dbReference>
<dbReference type="AlphaFoldDB" id="A0A9D2P044"/>
<comment type="caution">
    <text evidence="1">The sequence shown here is derived from an EMBL/GenBank/DDBJ whole genome shotgun (WGS) entry which is preliminary data.</text>
</comment>
<accession>A0A9D2P044</accession>
<dbReference type="PANTHER" id="PTHR38451:SF1">
    <property type="entry name" value="TRNA (ADENINE(22)-N(1))-METHYLTRANSFERASE"/>
    <property type="match status" value="1"/>
</dbReference>
<sequence>MRPIALSPRLLALARQVPQGVRFADVGTDHARLPVWLLEHGVIDHAIATDLREGPLERARETARRHELTDRISFRLGDGLAPLERGEADLCAIAGMGGETIAGILAAAPWAGEGGTRFLLQPMSSIPELRGWLWRNGFRIEREELIQEGETLYVSLTVSAGPMSPLTPAEEWAGQQRQGMAAPLRSLYLTRLTSRVQGALEGLRRSTRPEDLRRLPEWEALAQGLEEMKKEWEAWQR</sequence>
<dbReference type="PANTHER" id="PTHR38451">
    <property type="entry name" value="TRNA (ADENINE(22)-N(1))-METHYLTRANSFERASE"/>
    <property type="match status" value="1"/>
</dbReference>
<keyword evidence="1" id="KW-0489">Methyltransferase</keyword>
<dbReference type="InterPro" id="IPR006901">
    <property type="entry name" value="TrmK"/>
</dbReference>
<dbReference type="GO" id="GO:0032259">
    <property type="term" value="P:methylation"/>
    <property type="evidence" value="ECO:0007669"/>
    <property type="project" value="UniProtKB-KW"/>
</dbReference>